<organism evidence="1 2">
    <name type="scientific">Phocaeicola dorei DSM 17855</name>
    <dbReference type="NCBI Taxonomy" id="483217"/>
    <lineage>
        <taxon>Bacteria</taxon>
        <taxon>Pseudomonadati</taxon>
        <taxon>Bacteroidota</taxon>
        <taxon>Bacteroidia</taxon>
        <taxon>Bacteroidales</taxon>
        <taxon>Bacteroidaceae</taxon>
        <taxon>Phocaeicola</taxon>
    </lineage>
</organism>
<sequence>MHLAYLHQEVTPFLVVERHQTALLVLLCDGEVADAVGKGSAVEIAEVTLAQELMISTVLFLECLPHKHVLLVQRIAFAQGLGKGGEEVGELIVGLDVGGILLHRVLHLQNSGVFARLGIEHADAIHFLDGEVDVLEDALALPSRAECLDTDGHAHADG</sequence>
<proteinExistence type="predicted"/>
<gene>
    <name evidence="1" type="ORF">BACDOR_03720</name>
</gene>
<name>B6W2D0_9BACT</name>
<reference evidence="1 2" key="1">
    <citation type="submission" date="2008-10" db="EMBL/GenBank/DDBJ databases">
        <title>Draft genome sequence of Bacteroides dorei (DSM 17855).</title>
        <authorList>
            <person name="Sudarsanam P."/>
            <person name="Ley R."/>
            <person name="Guruge J."/>
            <person name="Turnbaugh P.J."/>
            <person name="Mahowald M."/>
            <person name="Liep D."/>
            <person name="Gordon J."/>
        </authorList>
    </citation>
    <scope>NUCLEOTIDE SEQUENCE [LARGE SCALE GENOMIC DNA]</scope>
    <source>
        <strain evidence="1 2">DSM 17855</strain>
    </source>
</reference>
<protein>
    <submittedName>
        <fullName evidence="1">Uncharacterized protein</fullName>
    </submittedName>
</protein>
<evidence type="ECO:0000313" key="1">
    <source>
        <dbReference type="EMBL" id="EEB23834.1"/>
    </source>
</evidence>
<accession>B6W2D0</accession>
<dbReference type="HOGENOM" id="CLU_1665904_0_0_10"/>
<reference evidence="1 2" key="2">
    <citation type="submission" date="2008-10" db="EMBL/GenBank/DDBJ databases">
        <authorList>
            <person name="Fulton L."/>
            <person name="Clifton S."/>
            <person name="Fulton B."/>
            <person name="Xu J."/>
            <person name="Minx P."/>
            <person name="Pepin K.H."/>
            <person name="Johnson M."/>
            <person name="Thiruvilangam P."/>
            <person name="Bhonagiri V."/>
            <person name="Nash W.E."/>
            <person name="Mardis E.R."/>
            <person name="Wilson R.K."/>
        </authorList>
    </citation>
    <scope>NUCLEOTIDE SEQUENCE [LARGE SCALE GENOMIC DNA]</scope>
    <source>
        <strain evidence="1 2">DSM 17855</strain>
    </source>
</reference>
<dbReference type="AlphaFoldDB" id="B6W2D0"/>
<dbReference type="EMBL" id="ABWZ01000073">
    <property type="protein sequence ID" value="EEB23834.1"/>
    <property type="molecule type" value="Genomic_DNA"/>
</dbReference>
<evidence type="ECO:0000313" key="2">
    <source>
        <dbReference type="Proteomes" id="UP000004849"/>
    </source>
</evidence>
<dbReference type="Proteomes" id="UP000004849">
    <property type="component" value="Unassembled WGS sequence"/>
</dbReference>